<keyword evidence="2" id="KW-1185">Reference proteome</keyword>
<accession>A0ABV4BFK8</accession>
<evidence type="ECO:0000313" key="1">
    <source>
        <dbReference type="EMBL" id="MEY6433306.1"/>
    </source>
</evidence>
<organism evidence="1 2">
    <name type="scientific">Thioalkalicoccus limnaeus</name>
    <dbReference type="NCBI Taxonomy" id="120681"/>
    <lineage>
        <taxon>Bacteria</taxon>
        <taxon>Pseudomonadati</taxon>
        <taxon>Pseudomonadota</taxon>
        <taxon>Gammaproteobacteria</taxon>
        <taxon>Chromatiales</taxon>
        <taxon>Chromatiaceae</taxon>
        <taxon>Thioalkalicoccus</taxon>
    </lineage>
</organism>
<reference evidence="1 2" key="1">
    <citation type="submission" date="2024-05" db="EMBL/GenBank/DDBJ databases">
        <title>Genome Sequence and Characterization of the New Strain Purple Sulfur Bacterium of Genus Thioalkalicoccus.</title>
        <authorList>
            <person name="Bryantseva I.A."/>
            <person name="Kyndt J.A."/>
            <person name="Imhoff J.F."/>
        </authorList>
    </citation>
    <scope>NUCLEOTIDE SEQUENCE [LARGE SCALE GENOMIC DNA]</scope>
    <source>
        <strain evidence="1 2">Um2</strain>
    </source>
</reference>
<evidence type="ECO:0000313" key="2">
    <source>
        <dbReference type="Proteomes" id="UP001564408"/>
    </source>
</evidence>
<sequence>MVEVPGGFHWSSYRANALGARDPVVTPHPLYRDLGGSDETRLATYRRLFADELDIELLQRLRDGTNGGFVIGRPPFER</sequence>
<gene>
    <name evidence="1" type="ORF">ABC977_12925</name>
</gene>
<dbReference type="RefSeq" id="WP_369667692.1">
    <property type="nucleotide sequence ID" value="NZ_JBDKXB010000019.1"/>
</dbReference>
<dbReference type="Proteomes" id="UP001564408">
    <property type="component" value="Unassembled WGS sequence"/>
</dbReference>
<proteinExistence type="predicted"/>
<comment type="caution">
    <text evidence="1">The sequence shown here is derived from an EMBL/GenBank/DDBJ whole genome shotgun (WGS) entry which is preliminary data.</text>
</comment>
<protein>
    <recommendedName>
        <fullName evidence="3">Transposase</fullName>
    </recommendedName>
</protein>
<evidence type="ECO:0008006" key="3">
    <source>
        <dbReference type="Google" id="ProtNLM"/>
    </source>
</evidence>
<dbReference type="EMBL" id="JBDKXB010000019">
    <property type="protein sequence ID" value="MEY6433306.1"/>
    <property type="molecule type" value="Genomic_DNA"/>
</dbReference>
<name>A0ABV4BFK8_9GAMM</name>